<name>A0A1G4B446_9PEZI</name>
<dbReference type="AlphaFoldDB" id="A0A1G4B446"/>
<feature type="region of interest" description="Disordered" evidence="1">
    <location>
        <begin position="194"/>
        <end position="228"/>
    </location>
</feature>
<comment type="caution">
    <text evidence="2">The sequence shown here is derived from an EMBL/GenBank/DDBJ whole genome shotgun (WGS) entry which is preliminary data.</text>
</comment>
<protein>
    <submittedName>
        <fullName evidence="2">Uncharacterized protein</fullName>
    </submittedName>
</protein>
<dbReference type="RefSeq" id="XP_022473360.1">
    <property type="nucleotide sequence ID" value="XM_022620206.1"/>
</dbReference>
<accession>A0A1G4B446</accession>
<dbReference type="OrthoDB" id="10624087at2759"/>
<proteinExistence type="predicted"/>
<sequence length="228" mass="25264">AHRPEAKHHRHHPRYGHPDRLAASSSQNSPLYRQSQPSQAIIPASECSLYRATTPGIPLFPGAPSFTVQDADGLPPCQRRSTFLPVGSPIIHHLTHRSTHSLSRASSSVSVLLQTFVSRYHQRQYVPPIYFPIRHHLLLPSHYGGRANVALRGPTPTVGCSVTPSYRPNNASPHIRTTCLLYLPHLSNEVEFKPRDKTPGCRRYPPTASSRGVGMTTNKKLTDIPPGF</sequence>
<evidence type="ECO:0000256" key="1">
    <source>
        <dbReference type="SAM" id="MobiDB-lite"/>
    </source>
</evidence>
<dbReference type="Proteomes" id="UP000176998">
    <property type="component" value="Unassembled WGS sequence"/>
</dbReference>
<keyword evidence="3" id="KW-1185">Reference proteome</keyword>
<evidence type="ECO:0000313" key="3">
    <source>
        <dbReference type="Proteomes" id="UP000176998"/>
    </source>
</evidence>
<feature type="compositionally biased region" description="Polar residues" evidence="1">
    <location>
        <begin position="23"/>
        <end position="37"/>
    </location>
</feature>
<feature type="non-terminal residue" evidence="2">
    <location>
        <position position="1"/>
    </location>
</feature>
<dbReference type="GeneID" id="34561716"/>
<organism evidence="2 3">
    <name type="scientific">Colletotrichum orchidophilum</name>
    <dbReference type="NCBI Taxonomy" id="1209926"/>
    <lineage>
        <taxon>Eukaryota</taxon>
        <taxon>Fungi</taxon>
        <taxon>Dikarya</taxon>
        <taxon>Ascomycota</taxon>
        <taxon>Pezizomycotina</taxon>
        <taxon>Sordariomycetes</taxon>
        <taxon>Hypocreomycetidae</taxon>
        <taxon>Glomerellales</taxon>
        <taxon>Glomerellaceae</taxon>
        <taxon>Colletotrichum</taxon>
    </lineage>
</organism>
<gene>
    <name evidence="2" type="ORF">CORC01_08576</name>
</gene>
<evidence type="ECO:0000313" key="2">
    <source>
        <dbReference type="EMBL" id="OHE96199.1"/>
    </source>
</evidence>
<feature type="compositionally biased region" description="Polar residues" evidence="1">
    <location>
        <begin position="207"/>
        <end position="219"/>
    </location>
</feature>
<reference evidence="2 3" key="1">
    <citation type="submission" date="2016-09" db="EMBL/GenBank/DDBJ databases">
        <authorList>
            <person name="Capua I."/>
            <person name="De Benedictis P."/>
            <person name="Joannis T."/>
            <person name="Lombin L.H."/>
            <person name="Cattoli G."/>
        </authorList>
    </citation>
    <scope>NUCLEOTIDE SEQUENCE [LARGE SCALE GENOMIC DNA]</scope>
    <source>
        <strain evidence="2 3">IMI 309357</strain>
    </source>
</reference>
<feature type="region of interest" description="Disordered" evidence="1">
    <location>
        <begin position="1"/>
        <end position="37"/>
    </location>
</feature>
<dbReference type="EMBL" id="MJBS01000073">
    <property type="protein sequence ID" value="OHE96199.1"/>
    <property type="molecule type" value="Genomic_DNA"/>
</dbReference>
<feature type="compositionally biased region" description="Basic residues" evidence="1">
    <location>
        <begin position="1"/>
        <end position="15"/>
    </location>
</feature>